<dbReference type="PANTHER" id="PTHR47986:SF1">
    <property type="entry name" value="OS04G0685900 PROTEIN"/>
    <property type="match status" value="1"/>
</dbReference>
<dbReference type="GO" id="GO:0005524">
    <property type="term" value="F:ATP binding"/>
    <property type="evidence" value="ECO:0007669"/>
    <property type="project" value="UniProtKB-UniRule"/>
</dbReference>
<dbReference type="Gene3D" id="1.10.510.10">
    <property type="entry name" value="Transferase(Phosphotransferase) domain 1"/>
    <property type="match status" value="1"/>
</dbReference>
<evidence type="ECO:0000256" key="4">
    <source>
        <dbReference type="ARBA" id="ARBA00022527"/>
    </source>
</evidence>
<dbReference type="InterPro" id="IPR001611">
    <property type="entry name" value="Leu-rich_rpt"/>
</dbReference>
<keyword evidence="4" id="KW-0723">Serine/threonine-protein kinase</keyword>
<evidence type="ECO:0000256" key="16">
    <source>
        <dbReference type="ARBA" id="ARBA00023170"/>
    </source>
</evidence>
<evidence type="ECO:0000256" key="5">
    <source>
        <dbReference type="ARBA" id="ARBA00022614"/>
    </source>
</evidence>
<dbReference type="PANTHER" id="PTHR47986">
    <property type="entry name" value="OSJNBA0070M12.3 PROTEIN"/>
    <property type="match status" value="1"/>
</dbReference>
<evidence type="ECO:0000256" key="7">
    <source>
        <dbReference type="ARBA" id="ARBA00022692"/>
    </source>
</evidence>
<keyword evidence="16" id="KW-0675">Receptor</keyword>
<feature type="region of interest" description="Disordered" evidence="19">
    <location>
        <begin position="406"/>
        <end position="449"/>
    </location>
</feature>
<organism evidence="23">
    <name type="scientific">Selaginella moellendorffii</name>
    <name type="common">Spikemoss</name>
    <dbReference type="NCBI Taxonomy" id="88036"/>
    <lineage>
        <taxon>Eukaryota</taxon>
        <taxon>Viridiplantae</taxon>
        <taxon>Streptophyta</taxon>
        <taxon>Embryophyta</taxon>
        <taxon>Tracheophyta</taxon>
        <taxon>Lycopodiopsida</taxon>
        <taxon>Selaginellales</taxon>
        <taxon>Selaginellaceae</taxon>
        <taxon>Selaginella</taxon>
    </lineage>
</organism>
<keyword evidence="3" id="KW-1003">Cell membrane</keyword>
<keyword evidence="12 18" id="KW-0067">ATP-binding</keyword>
<evidence type="ECO:0000256" key="17">
    <source>
        <dbReference type="ARBA" id="ARBA00023180"/>
    </source>
</evidence>
<keyword evidence="13 20" id="KW-1133">Transmembrane helix</keyword>
<feature type="region of interest" description="Disordered" evidence="19">
    <location>
        <begin position="486"/>
        <end position="508"/>
    </location>
</feature>
<dbReference type="HOGENOM" id="CLU_000288_114_6_1"/>
<comment type="similarity">
    <text evidence="2">Belongs to the protein kinase superfamily. Ser/Thr protein kinase family.</text>
</comment>
<evidence type="ECO:0000256" key="3">
    <source>
        <dbReference type="ARBA" id="ARBA00022475"/>
    </source>
</evidence>
<comment type="subcellular location">
    <subcellularLocation>
        <location evidence="1">Cell membrane</location>
        <topology evidence="1">Single-pass membrane protein</topology>
    </subcellularLocation>
</comment>
<proteinExistence type="inferred from homology"/>
<feature type="compositionally biased region" description="Polar residues" evidence="19">
    <location>
        <begin position="433"/>
        <end position="449"/>
    </location>
</feature>
<feature type="binding site" evidence="18">
    <location>
        <position position="582"/>
    </location>
    <ligand>
        <name>ATP</name>
        <dbReference type="ChEBI" id="CHEBI:30616"/>
    </ligand>
</feature>
<dbReference type="SMART" id="SM00369">
    <property type="entry name" value="LRR_TYP"/>
    <property type="match status" value="6"/>
</dbReference>
<reference evidence="22 23" key="1">
    <citation type="journal article" date="2011" name="Science">
        <title>The Selaginella genome identifies genetic changes associated with the evolution of vascular plants.</title>
        <authorList>
            <person name="Banks J.A."/>
            <person name="Nishiyama T."/>
            <person name="Hasebe M."/>
            <person name="Bowman J.L."/>
            <person name="Gribskov M."/>
            <person name="dePamphilis C."/>
            <person name="Albert V.A."/>
            <person name="Aono N."/>
            <person name="Aoyama T."/>
            <person name="Ambrose B.A."/>
            <person name="Ashton N.W."/>
            <person name="Axtell M.J."/>
            <person name="Barker E."/>
            <person name="Barker M.S."/>
            <person name="Bennetzen J.L."/>
            <person name="Bonawitz N.D."/>
            <person name="Chapple C."/>
            <person name="Cheng C."/>
            <person name="Correa L.G."/>
            <person name="Dacre M."/>
            <person name="DeBarry J."/>
            <person name="Dreyer I."/>
            <person name="Elias M."/>
            <person name="Engstrom E.M."/>
            <person name="Estelle M."/>
            <person name="Feng L."/>
            <person name="Finet C."/>
            <person name="Floyd S.K."/>
            <person name="Frommer W.B."/>
            <person name="Fujita T."/>
            <person name="Gramzow L."/>
            <person name="Gutensohn M."/>
            <person name="Harholt J."/>
            <person name="Hattori M."/>
            <person name="Heyl A."/>
            <person name="Hirai T."/>
            <person name="Hiwatashi Y."/>
            <person name="Ishikawa M."/>
            <person name="Iwata M."/>
            <person name="Karol K.G."/>
            <person name="Koehler B."/>
            <person name="Kolukisaoglu U."/>
            <person name="Kubo M."/>
            <person name="Kurata T."/>
            <person name="Lalonde S."/>
            <person name="Li K."/>
            <person name="Li Y."/>
            <person name="Litt A."/>
            <person name="Lyons E."/>
            <person name="Manning G."/>
            <person name="Maruyama T."/>
            <person name="Michael T.P."/>
            <person name="Mikami K."/>
            <person name="Miyazaki S."/>
            <person name="Morinaga S."/>
            <person name="Murata T."/>
            <person name="Mueller-Roeber B."/>
            <person name="Nelson D.R."/>
            <person name="Obara M."/>
            <person name="Oguri Y."/>
            <person name="Olmstead R.G."/>
            <person name="Onodera N."/>
            <person name="Petersen B.L."/>
            <person name="Pils B."/>
            <person name="Prigge M."/>
            <person name="Rensing S.A."/>
            <person name="Riano-Pachon D.M."/>
            <person name="Roberts A.W."/>
            <person name="Sato Y."/>
            <person name="Scheller H.V."/>
            <person name="Schulz B."/>
            <person name="Schulz C."/>
            <person name="Shakirov E.V."/>
            <person name="Shibagaki N."/>
            <person name="Shinohara N."/>
            <person name="Shippen D.E."/>
            <person name="Soerensen I."/>
            <person name="Sotooka R."/>
            <person name="Sugimoto N."/>
            <person name="Sugita M."/>
            <person name="Sumikawa N."/>
            <person name="Tanurdzic M."/>
            <person name="Theissen G."/>
            <person name="Ulvskov P."/>
            <person name="Wakazuki S."/>
            <person name="Weng J.K."/>
            <person name="Willats W.W."/>
            <person name="Wipf D."/>
            <person name="Wolf P.G."/>
            <person name="Yang L."/>
            <person name="Zimmer A.D."/>
            <person name="Zhu Q."/>
            <person name="Mitros T."/>
            <person name="Hellsten U."/>
            <person name="Loque D."/>
            <person name="Otillar R."/>
            <person name="Salamov A."/>
            <person name="Schmutz J."/>
            <person name="Shapiro H."/>
            <person name="Lindquist E."/>
            <person name="Lucas S."/>
            <person name="Rokhsar D."/>
            <person name="Grigoriev I.V."/>
        </authorList>
    </citation>
    <scope>NUCLEOTIDE SEQUENCE [LARGE SCALE GENOMIC DNA]</scope>
</reference>
<feature type="domain" description="Protein kinase" evidence="21">
    <location>
        <begin position="554"/>
        <end position="833"/>
    </location>
</feature>
<feature type="transmembrane region" description="Helical" evidence="20">
    <location>
        <begin position="451"/>
        <end position="479"/>
    </location>
</feature>
<sequence>MIQGLTNGALLGWGSGDPCSWKHIQCRGQSIIGIAVESLGLVGTLPGNLNKLANLEYLGLQFNGFHGALPSLSGLKNLRTVYLNSNNFATIPGDFFRGLDSLMVIYLDHNNLNGTAGWQLPDDVQFSTKLVNLSLTNTSLGGPIPEFLGTMASLKVLNLAYNSLTGGLPASFKDSAMTQLEVNNMALGGSIDVVGGMTSLAQLWLQGNQFTGTIPVGLSNAVAMADLRLNDNKLKGVVPNFTALPLSHFSVTNNNLMGPIPLLRATNTDGFGGNKFCQSEAGKACSAEVTALLGFLGGIGFPDSIIADWSGTDPCAVTWVVCDRTAVIGLKLERNQLAGTLSPAVAGLADLRFVMLSNNNLSGSIPPEFATMKSLKTLDLRNNSLSGPMVKFSGVTVLVDGNPLLNTAPAGSAPATTPSPPSPPGTPPPPGTQDDSGNRTRPNSPQASSKFPIVGVAVPIAGVVSLALVAGVFIFFLCCRHKGKHQASRSSSSGMLVHPRNSNSDPDMVKVSVTRTAEPNGGGNHSGPSGDVHVVEAGNLVISIQVLRDATKNFSRDTILGRGGFGVVYKGVLDDGTSIAVKRMEASTVVSSKGLSEFHAEIAVLTKVRHRHLVALLGYCIEGNEKLLVYEYLPNGTLAQHLFERGAKPLDWKRRLVIALDVARGMEYLHELAHRSFIHRDLKPSNILLDDDYRAKVSDFGLVKLAPEGKYSIETRLAGTFGYLAPEYAVTGRVTTKADVFSFGVVLMELITGRRALDESQSEENMHLVTWFRRTHQGRESFARMIDPALLEGTEDKVEGIYTVAELAKHCTAREPYNRPDMGHAVSVLAPLVEQWKPTASDGEETKGIDLNVSLPQALKQWQASDDSNLDDSQASIPTRPVGFADSFTSSDAR</sequence>
<dbReference type="InterPro" id="IPR003591">
    <property type="entry name" value="Leu-rich_rpt_typical-subtyp"/>
</dbReference>
<dbReference type="Pfam" id="PF07714">
    <property type="entry name" value="PK_Tyr_Ser-Thr"/>
    <property type="match status" value="1"/>
</dbReference>
<dbReference type="InterPro" id="IPR013210">
    <property type="entry name" value="LRR_N_plant-typ"/>
</dbReference>
<dbReference type="FunFam" id="3.80.10.10:FF:000129">
    <property type="entry name" value="Leucine-rich repeat receptor-like kinase"/>
    <property type="match status" value="1"/>
</dbReference>
<dbReference type="InterPro" id="IPR011009">
    <property type="entry name" value="Kinase-like_dom_sf"/>
</dbReference>
<evidence type="ECO:0000256" key="10">
    <source>
        <dbReference type="ARBA" id="ARBA00022741"/>
    </source>
</evidence>
<keyword evidence="14 20" id="KW-0472">Membrane</keyword>
<dbReference type="InterPro" id="IPR000719">
    <property type="entry name" value="Prot_kinase_dom"/>
</dbReference>
<dbReference type="AlphaFoldDB" id="D8RYQ5"/>
<dbReference type="GO" id="GO:0007165">
    <property type="term" value="P:signal transduction"/>
    <property type="evidence" value="ECO:0000318"/>
    <property type="project" value="GO_Central"/>
</dbReference>
<feature type="compositionally biased region" description="Polar residues" evidence="19">
    <location>
        <begin position="862"/>
        <end position="877"/>
    </location>
</feature>
<evidence type="ECO:0000256" key="14">
    <source>
        <dbReference type="ARBA" id="ARBA00023136"/>
    </source>
</evidence>
<evidence type="ECO:0000256" key="12">
    <source>
        <dbReference type="ARBA" id="ARBA00022840"/>
    </source>
</evidence>
<keyword evidence="23" id="KW-1185">Reference proteome</keyword>
<evidence type="ECO:0000256" key="13">
    <source>
        <dbReference type="ARBA" id="ARBA00022989"/>
    </source>
</evidence>
<dbReference type="InterPro" id="IPR017441">
    <property type="entry name" value="Protein_kinase_ATP_BS"/>
</dbReference>
<dbReference type="Pfam" id="PF13855">
    <property type="entry name" value="LRR_8"/>
    <property type="match status" value="1"/>
</dbReference>
<keyword evidence="15" id="KW-1015">Disulfide bond</keyword>
<evidence type="ECO:0000256" key="1">
    <source>
        <dbReference type="ARBA" id="ARBA00004162"/>
    </source>
</evidence>
<dbReference type="KEGG" id="smo:SELMODRAFT_175461"/>
<dbReference type="FunCoup" id="D8RYQ5">
    <property type="interactions" value="1133"/>
</dbReference>
<dbReference type="SMART" id="SM00220">
    <property type="entry name" value="S_TKc"/>
    <property type="match status" value="1"/>
</dbReference>
<feature type="compositionally biased region" description="Low complexity" evidence="19">
    <location>
        <begin position="407"/>
        <end position="416"/>
    </location>
</feature>
<dbReference type="FunFam" id="3.30.200.20:FF:000226">
    <property type="entry name" value="receptor protein kinase TMK1"/>
    <property type="match status" value="1"/>
</dbReference>
<keyword evidence="9" id="KW-0677">Repeat</keyword>
<feature type="region of interest" description="Disordered" evidence="19">
    <location>
        <begin position="862"/>
        <end position="894"/>
    </location>
</feature>
<evidence type="ECO:0000259" key="21">
    <source>
        <dbReference type="PROSITE" id="PS50011"/>
    </source>
</evidence>
<evidence type="ECO:0000256" key="20">
    <source>
        <dbReference type="SAM" id="Phobius"/>
    </source>
</evidence>
<dbReference type="InParanoid" id="D8RYQ5"/>
<evidence type="ECO:0000313" key="22">
    <source>
        <dbReference type="EMBL" id="EFJ22476.1"/>
    </source>
</evidence>
<dbReference type="PROSITE" id="PS50011">
    <property type="entry name" value="PROTEIN_KINASE_DOM"/>
    <property type="match status" value="1"/>
</dbReference>
<dbReference type="PROSITE" id="PS00108">
    <property type="entry name" value="PROTEIN_KINASE_ST"/>
    <property type="match status" value="1"/>
</dbReference>
<dbReference type="Gene3D" id="3.80.10.10">
    <property type="entry name" value="Ribonuclease Inhibitor"/>
    <property type="match status" value="2"/>
</dbReference>
<dbReference type="OMA" id="WVVCDRT"/>
<dbReference type="eggNOG" id="ENOG502QPQ4">
    <property type="taxonomic scope" value="Eukaryota"/>
</dbReference>
<keyword evidence="5" id="KW-0433">Leucine-rich repeat</keyword>
<dbReference type="Gramene" id="EFJ22476">
    <property type="protein sequence ID" value="EFJ22476"/>
    <property type="gene ID" value="SELMODRAFT_175461"/>
</dbReference>
<dbReference type="PROSITE" id="PS00107">
    <property type="entry name" value="PROTEIN_KINASE_ATP"/>
    <property type="match status" value="1"/>
</dbReference>
<evidence type="ECO:0000256" key="9">
    <source>
        <dbReference type="ARBA" id="ARBA00022737"/>
    </source>
</evidence>
<dbReference type="SUPFAM" id="SSF56112">
    <property type="entry name" value="Protein kinase-like (PK-like)"/>
    <property type="match status" value="1"/>
</dbReference>
<dbReference type="Pfam" id="PF00560">
    <property type="entry name" value="LRR_1"/>
    <property type="match status" value="4"/>
</dbReference>
<keyword evidence="8" id="KW-0732">Signal</keyword>
<dbReference type="GO" id="GO:0005886">
    <property type="term" value="C:plasma membrane"/>
    <property type="evidence" value="ECO:0007669"/>
    <property type="project" value="UniProtKB-SubCell"/>
</dbReference>
<dbReference type="Pfam" id="PF08263">
    <property type="entry name" value="LRRNT_2"/>
    <property type="match status" value="2"/>
</dbReference>
<keyword evidence="7 20" id="KW-0812">Transmembrane</keyword>
<evidence type="ECO:0000256" key="8">
    <source>
        <dbReference type="ARBA" id="ARBA00022729"/>
    </source>
</evidence>
<feature type="compositionally biased region" description="Pro residues" evidence="19">
    <location>
        <begin position="417"/>
        <end position="431"/>
    </location>
</feature>
<dbReference type="SUPFAM" id="SSF52058">
    <property type="entry name" value="L domain-like"/>
    <property type="match status" value="1"/>
</dbReference>
<evidence type="ECO:0000256" key="11">
    <source>
        <dbReference type="ARBA" id="ARBA00022777"/>
    </source>
</evidence>
<keyword evidence="11" id="KW-0418">Kinase</keyword>
<keyword evidence="17" id="KW-0325">Glycoprotein</keyword>
<dbReference type="CDD" id="cd14066">
    <property type="entry name" value="STKc_IRAK"/>
    <property type="match status" value="1"/>
</dbReference>
<dbReference type="Gene3D" id="3.30.200.20">
    <property type="entry name" value="Phosphorylase Kinase, domain 1"/>
    <property type="match status" value="1"/>
</dbReference>
<dbReference type="InterPro" id="IPR032675">
    <property type="entry name" value="LRR_dom_sf"/>
</dbReference>
<keyword evidence="6" id="KW-0808">Transferase</keyword>
<keyword evidence="10 18" id="KW-0547">Nucleotide-binding</keyword>
<evidence type="ECO:0000256" key="19">
    <source>
        <dbReference type="SAM" id="MobiDB-lite"/>
    </source>
</evidence>
<evidence type="ECO:0000256" key="2">
    <source>
        <dbReference type="ARBA" id="ARBA00008684"/>
    </source>
</evidence>
<gene>
    <name evidence="22" type="ORF">SELMODRAFT_175461</name>
</gene>
<dbReference type="GO" id="GO:0004675">
    <property type="term" value="F:transmembrane receptor protein serine/threonine kinase activity"/>
    <property type="evidence" value="ECO:0000318"/>
    <property type="project" value="GO_Central"/>
</dbReference>
<dbReference type="Proteomes" id="UP000001514">
    <property type="component" value="Unassembled WGS sequence"/>
</dbReference>
<feature type="compositionally biased region" description="Polar residues" evidence="19">
    <location>
        <begin position="488"/>
        <end position="505"/>
    </location>
</feature>
<dbReference type="InterPro" id="IPR008271">
    <property type="entry name" value="Ser/Thr_kinase_AS"/>
</dbReference>
<name>D8RYQ5_SELML</name>
<dbReference type="InterPro" id="IPR001245">
    <property type="entry name" value="Ser-Thr/Tyr_kinase_cat_dom"/>
</dbReference>
<evidence type="ECO:0000256" key="6">
    <source>
        <dbReference type="ARBA" id="ARBA00022679"/>
    </source>
</evidence>
<dbReference type="FunFam" id="1.10.510.10:FF:000468">
    <property type="entry name" value="PTI1-like tyrosine-protein kinase 3"/>
    <property type="match status" value="1"/>
</dbReference>
<evidence type="ECO:0000313" key="23">
    <source>
        <dbReference type="Proteomes" id="UP000001514"/>
    </source>
</evidence>
<dbReference type="InterPro" id="IPR052422">
    <property type="entry name" value="Auxin_Ser/Thr_Kinase"/>
</dbReference>
<evidence type="ECO:0000256" key="15">
    <source>
        <dbReference type="ARBA" id="ARBA00023157"/>
    </source>
</evidence>
<accession>D8RYQ5</accession>
<dbReference type="EMBL" id="GL377595">
    <property type="protein sequence ID" value="EFJ22476.1"/>
    <property type="molecule type" value="Genomic_DNA"/>
</dbReference>
<evidence type="ECO:0000256" key="18">
    <source>
        <dbReference type="PROSITE-ProRule" id="PRU10141"/>
    </source>
</evidence>
<protein>
    <recommendedName>
        <fullName evidence="21">Protein kinase domain-containing protein</fullName>
    </recommendedName>
</protein>